<dbReference type="GeneID" id="64626862"/>
<dbReference type="OrthoDB" id="2685426at2759"/>
<gene>
    <name evidence="1" type="ORF">BJ212DRAFT_1299331</name>
</gene>
<name>A0A9P7ECC0_9AGAM</name>
<sequence>MGEIEQAAADDSDAAIDPRLWDTMDSMMAMNGSVSASHVPVSAHSQPVSTMRGPTPNVVAVNRACSVTPVASTVFQPTARHLGAVPPKPVPPAGRDLSVPFNQFQTPDLPSDCCPGFSTGTAPLQRSAVTSLSTSRVPSTAFVDKLANLDMIVAQLADKFDCLALQSRDSVEFKSQIEELTQENHTLRVTVEDHHTVIHKLQTTIDAQSTSLEELLVLINELRSSGTVLPTVKSVNKATKVMHDNVFNNVIWHTFLHAMGISDSKQAMLLGVLDGGSFWFKCPTHDTNLLQPNFAGSWSENAEWCEDIVRYVQQKACKVFTQLPVEHLKQKTDTNIIKQLKEVFENTRESIKKGSKGQDAQEVRNCKQWQTAQKNCVNEKVVLLNDAVNLPKLANKKHKIPQQFVDANWLAENPKMDVPSQIDDDIPVQSCDPEICRDEDTLYEGGDEEDVEEQVTHLKEQTVSSRLVVTAADHELTTMIL</sequence>
<protein>
    <submittedName>
        <fullName evidence="1">Uncharacterized protein</fullName>
    </submittedName>
</protein>
<evidence type="ECO:0000313" key="1">
    <source>
        <dbReference type="EMBL" id="KAG1817169.1"/>
    </source>
</evidence>
<dbReference type="EMBL" id="JABBWG010000014">
    <property type="protein sequence ID" value="KAG1817169.1"/>
    <property type="molecule type" value="Genomic_DNA"/>
</dbReference>
<dbReference type="AlphaFoldDB" id="A0A9P7ECC0"/>
<dbReference type="Proteomes" id="UP000807769">
    <property type="component" value="Unassembled WGS sequence"/>
</dbReference>
<dbReference type="RefSeq" id="XP_041193588.1">
    <property type="nucleotide sequence ID" value="XM_041332845.1"/>
</dbReference>
<evidence type="ECO:0000313" key="2">
    <source>
        <dbReference type="Proteomes" id="UP000807769"/>
    </source>
</evidence>
<comment type="caution">
    <text evidence="1">The sequence shown here is derived from an EMBL/GenBank/DDBJ whole genome shotgun (WGS) entry which is preliminary data.</text>
</comment>
<organism evidence="1 2">
    <name type="scientific">Suillus subaureus</name>
    <dbReference type="NCBI Taxonomy" id="48587"/>
    <lineage>
        <taxon>Eukaryota</taxon>
        <taxon>Fungi</taxon>
        <taxon>Dikarya</taxon>
        <taxon>Basidiomycota</taxon>
        <taxon>Agaricomycotina</taxon>
        <taxon>Agaricomycetes</taxon>
        <taxon>Agaricomycetidae</taxon>
        <taxon>Boletales</taxon>
        <taxon>Suillineae</taxon>
        <taxon>Suillaceae</taxon>
        <taxon>Suillus</taxon>
    </lineage>
</organism>
<keyword evidence="2" id="KW-1185">Reference proteome</keyword>
<proteinExistence type="predicted"/>
<accession>A0A9P7ECC0</accession>
<reference evidence="1" key="1">
    <citation type="journal article" date="2020" name="New Phytol.">
        <title>Comparative genomics reveals dynamic genome evolution in host specialist ectomycorrhizal fungi.</title>
        <authorList>
            <person name="Lofgren L.A."/>
            <person name="Nguyen N.H."/>
            <person name="Vilgalys R."/>
            <person name="Ruytinx J."/>
            <person name="Liao H.L."/>
            <person name="Branco S."/>
            <person name="Kuo A."/>
            <person name="LaButti K."/>
            <person name="Lipzen A."/>
            <person name="Andreopoulos W."/>
            <person name="Pangilinan J."/>
            <person name="Riley R."/>
            <person name="Hundley H."/>
            <person name="Na H."/>
            <person name="Barry K."/>
            <person name="Grigoriev I.V."/>
            <person name="Stajich J.E."/>
            <person name="Kennedy P.G."/>
        </authorList>
    </citation>
    <scope>NUCLEOTIDE SEQUENCE</scope>
    <source>
        <strain evidence="1">MN1</strain>
    </source>
</reference>